<gene>
    <name evidence="1" type="ORF">Purlil1_6482</name>
</gene>
<dbReference type="Proteomes" id="UP001287286">
    <property type="component" value="Unassembled WGS sequence"/>
</dbReference>
<dbReference type="CDD" id="cd13426">
    <property type="entry name" value="Peptidase_G1"/>
    <property type="match status" value="1"/>
</dbReference>
<dbReference type="InterPro" id="IPR000250">
    <property type="entry name" value="Peptidase_G1"/>
</dbReference>
<dbReference type="Pfam" id="PF01828">
    <property type="entry name" value="Peptidase_A4"/>
    <property type="match status" value="1"/>
</dbReference>
<proteinExistence type="predicted"/>
<name>A0ABR0BYC1_PURLI</name>
<evidence type="ECO:0000313" key="1">
    <source>
        <dbReference type="EMBL" id="KAK4089049.1"/>
    </source>
</evidence>
<comment type="caution">
    <text evidence="1">The sequence shown here is derived from an EMBL/GenBank/DDBJ whole genome shotgun (WGS) entry which is preliminary data.</text>
</comment>
<dbReference type="InterPro" id="IPR013320">
    <property type="entry name" value="ConA-like_dom_sf"/>
</dbReference>
<reference evidence="1 2" key="1">
    <citation type="journal article" date="2024" name="Microbiol. Resour. Announc.">
        <title>Genome annotations for the ascomycete fungi Trichoderma harzianum, Trichoderma aggressivum, and Purpureocillium lilacinum.</title>
        <authorList>
            <person name="Beijen E.P.W."/>
            <person name="Ohm R.A."/>
        </authorList>
    </citation>
    <scope>NUCLEOTIDE SEQUENCE [LARGE SCALE GENOMIC DNA]</scope>
    <source>
        <strain evidence="1 2">CBS 150709</strain>
    </source>
</reference>
<dbReference type="Gene3D" id="2.60.120.700">
    <property type="entry name" value="Peptidase G1"/>
    <property type="match status" value="1"/>
</dbReference>
<dbReference type="PANTHER" id="PTHR37536">
    <property type="entry name" value="PUTATIVE (AFU_ORTHOLOGUE AFUA_3G02970)-RELATED"/>
    <property type="match status" value="1"/>
</dbReference>
<keyword evidence="2" id="KW-1185">Reference proteome</keyword>
<sequence length="248" mass="27314">MCNGVVTRPTMFLSKAISVAVAALASIAHAHSKIAFSRPRSRRSTTLSIREVVSENWCGPVITSNNVTSIEATWVVPSVAIPRGGSSEGDFWFYQWVGIDGTNNCPGLLQAGTGHTIRNGRVNVFSWYEFWPAAPVYPDIPKTYAHSYIMNYSTGQSDTYHVSNDHASLCFKTAEWIAEAPGYIHRPAALPAFSTFAFQGCKAWTSQDTAVNLQGSAPWTIHKLSEEPSRQICHSKAMSDSDVTMYNW</sequence>
<evidence type="ECO:0000313" key="2">
    <source>
        <dbReference type="Proteomes" id="UP001287286"/>
    </source>
</evidence>
<dbReference type="InterPro" id="IPR038656">
    <property type="entry name" value="Peptidase_G1_sf"/>
</dbReference>
<dbReference type="PANTHER" id="PTHR37536:SF1">
    <property type="entry name" value="ASPERGILLOPEPSIN, PUTAITVE (AFU_ORTHOLOGUE AFUA_7G01200)"/>
    <property type="match status" value="1"/>
</dbReference>
<organism evidence="1 2">
    <name type="scientific">Purpureocillium lilacinum</name>
    <name type="common">Paecilomyces lilacinus</name>
    <dbReference type="NCBI Taxonomy" id="33203"/>
    <lineage>
        <taxon>Eukaryota</taxon>
        <taxon>Fungi</taxon>
        <taxon>Dikarya</taxon>
        <taxon>Ascomycota</taxon>
        <taxon>Pezizomycotina</taxon>
        <taxon>Sordariomycetes</taxon>
        <taxon>Hypocreomycetidae</taxon>
        <taxon>Hypocreales</taxon>
        <taxon>Ophiocordycipitaceae</taxon>
        <taxon>Purpureocillium</taxon>
    </lineage>
</organism>
<accession>A0ABR0BYC1</accession>
<dbReference type="SUPFAM" id="SSF49899">
    <property type="entry name" value="Concanavalin A-like lectins/glucanases"/>
    <property type="match status" value="1"/>
</dbReference>
<evidence type="ECO:0008006" key="3">
    <source>
        <dbReference type="Google" id="ProtNLM"/>
    </source>
</evidence>
<dbReference type="EMBL" id="JAWRVI010000021">
    <property type="protein sequence ID" value="KAK4089049.1"/>
    <property type="molecule type" value="Genomic_DNA"/>
</dbReference>
<protein>
    <recommendedName>
        <fullName evidence="3">Concanavalin A-like lectin/glucanase</fullName>
    </recommendedName>
</protein>